<dbReference type="EMBL" id="MFSP01000115">
    <property type="protein sequence ID" value="OGI64927.1"/>
    <property type="molecule type" value="Genomic_DNA"/>
</dbReference>
<proteinExistence type="predicted"/>
<dbReference type="Proteomes" id="UP000179076">
    <property type="component" value="Unassembled WGS sequence"/>
</dbReference>
<dbReference type="SUPFAM" id="SSF101744">
    <property type="entry name" value="Rof/RNase P subunit-like"/>
    <property type="match status" value="1"/>
</dbReference>
<evidence type="ECO:0000313" key="2">
    <source>
        <dbReference type="Proteomes" id="UP000179076"/>
    </source>
</evidence>
<dbReference type="Gene3D" id="2.30.30.400">
    <property type="entry name" value="Rof-like"/>
    <property type="match status" value="1"/>
</dbReference>
<comment type="caution">
    <text evidence="1">The sequence shown here is derived from an EMBL/GenBank/DDBJ whole genome shotgun (WGS) entry which is preliminary data.</text>
</comment>
<evidence type="ECO:0000313" key="1">
    <source>
        <dbReference type="EMBL" id="OGI64927.1"/>
    </source>
</evidence>
<name>A0A1F6V5H8_9PROT</name>
<evidence type="ECO:0008006" key="3">
    <source>
        <dbReference type="Google" id="ProtNLM"/>
    </source>
</evidence>
<gene>
    <name evidence="1" type="ORF">A2W18_06605</name>
</gene>
<dbReference type="InterPro" id="IPR023534">
    <property type="entry name" value="Rof/RNase_P-like"/>
</dbReference>
<dbReference type="InterPro" id="IPR038626">
    <property type="entry name" value="Rof-like_sf"/>
</dbReference>
<organism evidence="1 2">
    <name type="scientific">Candidatus Muproteobacteria bacterium RBG_16_60_9</name>
    <dbReference type="NCBI Taxonomy" id="1817755"/>
    <lineage>
        <taxon>Bacteria</taxon>
        <taxon>Pseudomonadati</taxon>
        <taxon>Pseudomonadota</taxon>
        <taxon>Candidatus Muproteobacteria</taxon>
    </lineage>
</organism>
<reference evidence="1 2" key="1">
    <citation type="journal article" date="2016" name="Nat. Commun.">
        <title>Thousands of microbial genomes shed light on interconnected biogeochemical processes in an aquifer system.</title>
        <authorList>
            <person name="Anantharaman K."/>
            <person name="Brown C.T."/>
            <person name="Hug L.A."/>
            <person name="Sharon I."/>
            <person name="Castelle C.J."/>
            <person name="Probst A.J."/>
            <person name="Thomas B.C."/>
            <person name="Singh A."/>
            <person name="Wilkins M.J."/>
            <person name="Karaoz U."/>
            <person name="Brodie E.L."/>
            <person name="Williams K.H."/>
            <person name="Hubbard S.S."/>
            <person name="Banfield J.F."/>
        </authorList>
    </citation>
    <scope>NUCLEOTIDE SEQUENCE [LARGE SCALE GENOMIC DNA]</scope>
</reference>
<sequence length="76" mass="8831">MPYRPISCDVYSELELAILRRQSLHIIWHEANVSFTRTLVPTDLETQAGREFLHYRFPAGEVGRIRLDHIDRVGPA</sequence>
<dbReference type="AlphaFoldDB" id="A0A1F6V5H8"/>
<accession>A0A1F6V5H8</accession>
<protein>
    <recommendedName>
        <fullName evidence="3">Transcriptional antiterminator, Rof</fullName>
    </recommendedName>
</protein>